<keyword evidence="1 2" id="KW-0175">Coiled coil</keyword>
<evidence type="ECO:0000256" key="1">
    <source>
        <dbReference type="ARBA" id="ARBA00023054"/>
    </source>
</evidence>
<dbReference type="PANTHER" id="PTHR34793">
    <property type="entry name" value="PROTEIN THYLAKOID FORMATION 1, CHLOROPLASTIC"/>
    <property type="match status" value="1"/>
</dbReference>
<dbReference type="PANTHER" id="PTHR34793:SF1">
    <property type="entry name" value="PROTEIN THYLAKOID FORMATION 1, CHLOROPLASTIC"/>
    <property type="match status" value="1"/>
</dbReference>
<reference evidence="4 5" key="1">
    <citation type="journal article" date="2007" name="PLoS Genet.">
        <title>Patterns and implications of gene gain and loss in the evolution of Prochlorococcus.</title>
        <authorList>
            <person name="Kettler G.C."/>
            <person name="Martiny A.C."/>
            <person name="Huang K."/>
            <person name="Zucker J."/>
            <person name="Coleman M.L."/>
            <person name="Rodrigue S."/>
            <person name="Chen F."/>
            <person name="Lapidus A."/>
            <person name="Ferriera S."/>
            <person name="Johnson J."/>
            <person name="Steglich C."/>
            <person name="Church G.M."/>
            <person name="Richardson P."/>
            <person name="Chisholm S.W."/>
        </authorList>
    </citation>
    <scope>NUCLEOTIDE SEQUENCE [LARGE SCALE GENOMIC DNA]</scope>
    <source>
        <strain evidence="4 5">MIT 9303</strain>
    </source>
</reference>
<evidence type="ECO:0000313" key="5">
    <source>
        <dbReference type="Proteomes" id="UP000002274"/>
    </source>
</evidence>
<organism evidence="4 5">
    <name type="scientific">Prochlorococcus marinus (strain MIT 9303)</name>
    <dbReference type="NCBI Taxonomy" id="59922"/>
    <lineage>
        <taxon>Bacteria</taxon>
        <taxon>Bacillati</taxon>
        <taxon>Cyanobacteriota</taxon>
        <taxon>Cyanophyceae</taxon>
        <taxon>Synechococcales</taxon>
        <taxon>Prochlorococcaceae</taxon>
        <taxon>Prochlorococcus</taxon>
    </lineage>
</organism>
<feature type="compositionally biased region" description="Basic and acidic residues" evidence="3">
    <location>
        <begin position="217"/>
        <end position="230"/>
    </location>
</feature>
<accession>A2C9Y1</accession>
<dbReference type="Pfam" id="PF11264">
    <property type="entry name" value="ThylakoidFormat"/>
    <property type="match status" value="1"/>
</dbReference>
<dbReference type="GO" id="GO:0030096">
    <property type="term" value="C:plasma membrane-derived thylakoid photosystem II"/>
    <property type="evidence" value="ECO:0007669"/>
    <property type="project" value="TreeGrafter"/>
</dbReference>
<dbReference type="EMBL" id="CP000554">
    <property type="protein sequence ID" value="ABM78291.1"/>
    <property type="molecule type" value="Genomic_DNA"/>
</dbReference>
<dbReference type="HOGENOM" id="CLU_079763_1_0_3"/>
<evidence type="ECO:0000313" key="4">
    <source>
        <dbReference type="EMBL" id="ABM78291.1"/>
    </source>
</evidence>
<feature type="region of interest" description="Disordered" evidence="3">
    <location>
        <begin position="216"/>
        <end position="250"/>
    </location>
</feature>
<dbReference type="NCBIfam" id="TIGR03060">
    <property type="entry name" value="PS_II_psb29"/>
    <property type="match status" value="1"/>
</dbReference>
<dbReference type="STRING" id="59922.P9303_15471"/>
<comment type="similarity">
    <text evidence="2">Belongs to the THF1 family.</text>
</comment>
<feature type="compositionally biased region" description="Polar residues" evidence="3">
    <location>
        <begin position="231"/>
        <end position="250"/>
    </location>
</feature>
<dbReference type="Proteomes" id="UP000002274">
    <property type="component" value="Chromosome"/>
</dbReference>
<dbReference type="GO" id="GO:0010207">
    <property type="term" value="P:photosystem II assembly"/>
    <property type="evidence" value="ECO:0007669"/>
    <property type="project" value="InterPro"/>
</dbReference>
<dbReference type="KEGG" id="pmf:P9303_15471"/>
<comment type="function">
    <text evidence="2">May be involved in photosynthetic membrane biogenesis.</text>
</comment>
<evidence type="ECO:0000256" key="2">
    <source>
        <dbReference type="HAMAP-Rule" id="MF_01843"/>
    </source>
</evidence>
<dbReference type="InterPro" id="IPR017499">
    <property type="entry name" value="Thf1"/>
</dbReference>
<evidence type="ECO:0000256" key="3">
    <source>
        <dbReference type="SAM" id="MobiDB-lite"/>
    </source>
</evidence>
<dbReference type="HAMAP" id="MF_01843">
    <property type="entry name" value="Thf1"/>
    <property type="match status" value="1"/>
</dbReference>
<name>A2C9Y1_PROM3</name>
<proteinExistence type="inferred from homology"/>
<sequence>MRKGRAKHLSDRKTIADSKRAFNHDFPHVIPSLYRRTTDELLVELHLLSHQKHFHPDALFAIGLSQVFDVFTRGYRPEAHVKTLFDALCRSCGFDPNALRKQAQKTLESVRGHDLEEVQGWIQQQGKGAPEALAQALRNTGSNTFHYSRLMAVGLLSLLASAQGDESSDPEKLSQIAHELSESVGFTKARVEKDLNLYKSNLEKMAQAVELSEQILESERRKREQKESEKLNTGSSDQMSQGVEACSNIS</sequence>
<protein>
    <recommendedName>
        <fullName evidence="2">Protein Thf1</fullName>
    </recommendedName>
</protein>
<gene>
    <name evidence="2" type="primary">thf1</name>
    <name evidence="4" type="ordered locus">P9303_15471</name>
</gene>
<dbReference type="AlphaFoldDB" id="A2C9Y1"/>